<evidence type="ECO:0000313" key="2">
    <source>
        <dbReference type="Proteomes" id="UP000814128"/>
    </source>
</evidence>
<reference evidence="1" key="1">
    <citation type="submission" date="2021-02" db="EMBL/GenBank/DDBJ databases">
        <authorList>
            <consortium name="DOE Joint Genome Institute"/>
            <person name="Ahrendt S."/>
            <person name="Looney B.P."/>
            <person name="Miyauchi S."/>
            <person name="Morin E."/>
            <person name="Drula E."/>
            <person name="Courty P.E."/>
            <person name="Chicoki N."/>
            <person name="Fauchery L."/>
            <person name="Kohler A."/>
            <person name="Kuo A."/>
            <person name="Labutti K."/>
            <person name="Pangilinan J."/>
            <person name="Lipzen A."/>
            <person name="Riley R."/>
            <person name="Andreopoulos W."/>
            <person name="He G."/>
            <person name="Johnson J."/>
            <person name="Barry K.W."/>
            <person name="Grigoriev I.V."/>
            <person name="Nagy L."/>
            <person name="Hibbett D."/>
            <person name="Henrissat B."/>
            <person name="Matheny P.B."/>
            <person name="Labbe J."/>
            <person name="Martin F."/>
        </authorList>
    </citation>
    <scope>NUCLEOTIDE SEQUENCE</scope>
    <source>
        <strain evidence="1">EC-137</strain>
    </source>
</reference>
<gene>
    <name evidence="1" type="ORF">K488DRAFT_81488</name>
</gene>
<accession>A0ACB8QYU8</accession>
<dbReference type="EMBL" id="MU273466">
    <property type="protein sequence ID" value="KAI0036985.1"/>
    <property type="molecule type" value="Genomic_DNA"/>
</dbReference>
<comment type="caution">
    <text evidence="1">The sequence shown here is derived from an EMBL/GenBank/DDBJ whole genome shotgun (WGS) entry which is preliminary data.</text>
</comment>
<keyword evidence="2" id="KW-1185">Reference proteome</keyword>
<sequence length="194" mass="21396">MTLDDALFYFLSVFLVLVLARGISSHPAAVRALSRPPSTTHLSIPHPEPPAARRPPSRPRSRPSSARSSSEQLLPRDDPPAYRLRPPSNNRPSFRRTMTTPALQPPPPAPLPPRSNSRPIPARIASACKRVVSGRKQSMPGTPDGEKSLLMTGPPPSQRTLITKRAATISEYDELERSTAPLKRVKGLFRPKRR</sequence>
<protein>
    <submittedName>
        <fullName evidence="1">Uncharacterized protein</fullName>
    </submittedName>
</protein>
<name>A0ACB8QYU8_9AGAM</name>
<dbReference type="Proteomes" id="UP000814128">
    <property type="component" value="Unassembled WGS sequence"/>
</dbReference>
<reference evidence="1" key="2">
    <citation type="journal article" date="2022" name="New Phytol.">
        <title>Evolutionary transition to the ectomycorrhizal habit in the genomes of a hyperdiverse lineage of mushroom-forming fungi.</title>
        <authorList>
            <person name="Looney B."/>
            <person name="Miyauchi S."/>
            <person name="Morin E."/>
            <person name="Drula E."/>
            <person name="Courty P.E."/>
            <person name="Kohler A."/>
            <person name="Kuo A."/>
            <person name="LaButti K."/>
            <person name="Pangilinan J."/>
            <person name="Lipzen A."/>
            <person name="Riley R."/>
            <person name="Andreopoulos W."/>
            <person name="He G."/>
            <person name="Johnson J."/>
            <person name="Nolan M."/>
            <person name="Tritt A."/>
            <person name="Barry K.W."/>
            <person name="Grigoriev I.V."/>
            <person name="Nagy L.G."/>
            <person name="Hibbett D."/>
            <person name="Henrissat B."/>
            <person name="Matheny P.B."/>
            <person name="Labbe J."/>
            <person name="Martin F.M."/>
        </authorList>
    </citation>
    <scope>NUCLEOTIDE SEQUENCE</scope>
    <source>
        <strain evidence="1">EC-137</strain>
    </source>
</reference>
<organism evidence="1 2">
    <name type="scientific">Vararia minispora EC-137</name>
    <dbReference type="NCBI Taxonomy" id="1314806"/>
    <lineage>
        <taxon>Eukaryota</taxon>
        <taxon>Fungi</taxon>
        <taxon>Dikarya</taxon>
        <taxon>Basidiomycota</taxon>
        <taxon>Agaricomycotina</taxon>
        <taxon>Agaricomycetes</taxon>
        <taxon>Russulales</taxon>
        <taxon>Lachnocladiaceae</taxon>
        <taxon>Vararia</taxon>
    </lineage>
</organism>
<evidence type="ECO:0000313" key="1">
    <source>
        <dbReference type="EMBL" id="KAI0036985.1"/>
    </source>
</evidence>
<proteinExistence type="predicted"/>